<name>A0AAV9HL04_9PEZI</name>
<reference evidence="1" key="1">
    <citation type="journal article" date="2023" name="Mol. Phylogenet. Evol.">
        <title>Genome-scale phylogeny and comparative genomics of the fungal order Sordariales.</title>
        <authorList>
            <person name="Hensen N."/>
            <person name="Bonometti L."/>
            <person name="Westerberg I."/>
            <person name="Brannstrom I.O."/>
            <person name="Guillou S."/>
            <person name="Cros-Aarteil S."/>
            <person name="Calhoun S."/>
            <person name="Haridas S."/>
            <person name="Kuo A."/>
            <person name="Mondo S."/>
            <person name="Pangilinan J."/>
            <person name="Riley R."/>
            <person name="LaButti K."/>
            <person name="Andreopoulos B."/>
            <person name="Lipzen A."/>
            <person name="Chen C."/>
            <person name="Yan M."/>
            <person name="Daum C."/>
            <person name="Ng V."/>
            <person name="Clum A."/>
            <person name="Steindorff A."/>
            <person name="Ohm R.A."/>
            <person name="Martin F."/>
            <person name="Silar P."/>
            <person name="Natvig D.O."/>
            <person name="Lalanne C."/>
            <person name="Gautier V."/>
            <person name="Ament-Velasquez S.L."/>
            <person name="Kruys A."/>
            <person name="Hutchinson M.I."/>
            <person name="Powell A.J."/>
            <person name="Barry K."/>
            <person name="Miller A.N."/>
            <person name="Grigoriev I.V."/>
            <person name="Debuchy R."/>
            <person name="Gladieux P."/>
            <person name="Hiltunen Thoren M."/>
            <person name="Johannesson H."/>
        </authorList>
    </citation>
    <scope>NUCLEOTIDE SEQUENCE</scope>
    <source>
        <strain evidence="1">PSN324</strain>
    </source>
</reference>
<feature type="non-terminal residue" evidence="1">
    <location>
        <position position="137"/>
    </location>
</feature>
<sequence length="137" mass="15820">MPPEPREPNPGIILVKSGITSTSLTPETFDKWYDEIHIPDVLSTPEISWAARYHHHHHRERPHELSQLPQSQDSSLARSPLPYLAVYRTDNLSWLHDPGCELWSVPLASALLPSRKETIFAWARFETEFWTRVAVDD</sequence>
<organism evidence="1 2">
    <name type="scientific">Cladorrhinum samala</name>
    <dbReference type="NCBI Taxonomy" id="585594"/>
    <lineage>
        <taxon>Eukaryota</taxon>
        <taxon>Fungi</taxon>
        <taxon>Dikarya</taxon>
        <taxon>Ascomycota</taxon>
        <taxon>Pezizomycotina</taxon>
        <taxon>Sordariomycetes</taxon>
        <taxon>Sordariomycetidae</taxon>
        <taxon>Sordariales</taxon>
        <taxon>Podosporaceae</taxon>
        <taxon>Cladorrhinum</taxon>
    </lineage>
</organism>
<accession>A0AAV9HL04</accession>
<evidence type="ECO:0008006" key="3">
    <source>
        <dbReference type="Google" id="ProtNLM"/>
    </source>
</evidence>
<dbReference type="EMBL" id="MU865005">
    <property type="protein sequence ID" value="KAK4460734.1"/>
    <property type="molecule type" value="Genomic_DNA"/>
</dbReference>
<gene>
    <name evidence="1" type="ORF">QBC42DRAFT_331571</name>
</gene>
<dbReference type="AlphaFoldDB" id="A0AAV9HL04"/>
<protein>
    <recommendedName>
        <fullName evidence="3">EthD domain-containing protein</fullName>
    </recommendedName>
</protein>
<comment type="caution">
    <text evidence="1">The sequence shown here is derived from an EMBL/GenBank/DDBJ whole genome shotgun (WGS) entry which is preliminary data.</text>
</comment>
<proteinExistence type="predicted"/>
<reference evidence="1" key="2">
    <citation type="submission" date="2023-06" db="EMBL/GenBank/DDBJ databases">
        <authorList>
            <consortium name="Lawrence Berkeley National Laboratory"/>
            <person name="Mondo S.J."/>
            <person name="Hensen N."/>
            <person name="Bonometti L."/>
            <person name="Westerberg I."/>
            <person name="Brannstrom I.O."/>
            <person name="Guillou S."/>
            <person name="Cros-Aarteil S."/>
            <person name="Calhoun S."/>
            <person name="Haridas S."/>
            <person name="Kuo A."/>
            <person name="Pangilinan J."/>
            <person name="Riley R."/>
            <person name="Labutti K."/>
            <person name="Andreopoulos B."/>
            <person name="Lipzen A."/>
            <person name="Chen C."/>
            <person name="Yanf M."/>
            <person name="Daum C."/>
            <person name="Ng V."/>
            <person name="Clum A."/>
            <person name="Steindorff A."/>
            <person name="Ohm R."/>
            <person name="Martin F."/>
            <person name="Silar P."/>
            <person name="Natvig D."/>
            <person name="Lalanne C."/>
            <person name="Gautier V."/>
            <person name="Ament-Velasquez S.L."/>
            <person name="Kruys A."/>
            <person name="Hutchinson M.I."/>
            <person name="Powell A.J."/>
            <person name="Barry K."/>
            <person name="Miller A.N."/>
            <person name="Grigoriev I.V."/>
            <person name="Debuchy R."/>
            <person name="Gladieux P."/>
            <person name="Thoren M.H."/>
            <person name="Johannesson H."/>
        </authorList>
    </citation>
    <scope>NUCLEOTIDE SEQUENCE</scope>
    <source>
        <strain evidence="1">PSN324</strain>
    </source>
</reference>
<evidence type="ECO:0000313" key="2">
    <source>
        <dbReference type="Proteomes" id="UP001321749"/>
    </source>
</evidence>
<evidence type="ECO:0000313" key="1">
    <source>
        <dbReference type="EMBL" id="KAK4460734.1"/>
    </source>
</evidence>
<dbReference type="Proteomes" id="UP001321749">
    <property type="component" value="Unassembled WGS sequence"/>
</dbReference>
<keyword evidence="2" id="KW-1185">Reference proteome</keyword>